<comment type="caution">
    <text evidence="1">The sequence shown here is derived from an EMBL/GenBank/DDBJ whole genome shotgun (WGS) entry which is preliminary data.</text>
</comment>
<proteinExistence type="predicted"/>
<sequence>MESEPLPCKAQILIDKEIHQLRESIRLLHYKRNQYALITKLQPEILSRIFTYVEWAHQQEDYQSKRHYNFSFVSQDWREIAISTPEVWATLPKHPPEWCRTVLERSKASDLTIRVCLHYPHRANDLQEILAEHAARLFDLSISSFDSTMIHEVQLFLNALPTSAPRLRNLRLVFNVPLTLPMGSFSDTRLSNLVIQKCRIVWKSSLFTGLTDLTIINNPCSGPLVDFFDALTRMPGLRKLVLIESIPSGSPPPLIQPISLFSLEELYISGDMYDLEKVLKYLSVLVSTMVKIECTSWSRIGGDSRPFEQIMAAFTGSISHFFALMRSNAGNEVPFYETLSLYPGASHRMLIRTWGNNWIRSGAPFTETGDEKPHFTFLAPFENTLATRIAAALPLSHLKTLMLMLKSDCSSLIRTFGHLQRLETIIFNGSSEVIKALRCIKAPPNKPDYRDRLPFLGLENLLMRDVLFEEYRRVDHITVDSLMDCLMERSEYGAPIQKLFIYHSWEIYPRDIEMLEEIVVDVAWDGYEEEYAPVDGGSDYLSSNTSD</sequence>
<dbReference type="Proteomes" id="UP000807306">
    <property type="component" value="Unassembled WGS sequence"/>
</dbReference>
<keyword evidence="2" id="KW-1185">Reference proteome</keyword>
<evidence type="ECO:0000313" key="2">
    <source>
        <dbReference type="Proteomes" id="UP000807306"/>
    </source>
</evidence>
<evidence type="ECO:0008006" key="3">
    <source>
        <dbReference type="Google" id="ProtNLM"/>
    </source>
</evidence>
<dbReference type="AlphaFoldDB" id="A0A9P6EB76"/>
<name>A0A9P6EB76_9AGAR</name>
<dbReference type="SUPFAM" id="SSF52058">
    <property type="entry name" value="L domain-like"/>
    <property type="match status" value="1"/>
</dbReference>
<evidence type="ECO:0000313" key="1">
    <source>
        <dbReference type="EMBL" id="KAF9525855.1"/>
    </source>
</evidence>
<dbReference type="Gene3D" id="1.20.1280.50">
    <property type="match status" value="1"/>
</dbReference>
<dbReference type="OrthoDB" id="3172239at2759"/>
<protein>
    <recommendedName>
        <fullName evidence="3">F-box domain-containing protein</fullName>
    </recommendedName>
</protein>
<organism evidence="1 2">
    <name type="scientific">Crepidotus variabilis</name>
    <dbReference type="NCBI Taxonomy" id="179855"/>
    <lineage>
        <taxon>Eukaryota</taxon>
        <taxon>Fungi</taxon>
        <taxon>Dikarya</taxon>
        <taxon>Basidiomycota</taxon>
        <taxon>Agaricomycotina</taxon>
        <taxon>Agaricomycetes</taxon>
        <taxon>Agaricomycetidae</taxon>
        <taxon>Agaricales</taxon>
        <taxon>Agaricineae</taxon>
        <taxon>Crepidotaceae</taxon>
        <taxon>Crepidotus</taxon>
    </lineage>
</organism>
<reference evidence="1" key="1">
    <citation type="submission" date="2020-11" db="EMBL/GenBank/DDBJ databases">
        <authorList>
            <consortium name="DOE Joint Genome Institute"/>
            <person name="Ahrendt S."/>
            <person name="Riley R."/>
            <person name="Andreopoulos W."/>
            <person name="Labutti K."/>
            <person name="Pangilinan J."/>
            <person name="Ruiz-Duenas F.J."/>
            <person name="Barrasa J.M."/>
            <person name="Sanchez-Garcia M."/>
            <person name="Camarero S."/>
            <person name="Miyauchi S."/>
            <person name="Serrano A."/>
            <person name="Linde D."/>
            <person name="Babiker R."/>
            <person name="Drula E."/>
            <person name="Ayuso-Fernandez I."/>
            <person name="Pacheco R."/>
            <person name="Padilla G."/>
            <person name="Ferreira P."/>
            <person name="Barriuso J."/>
            <person name="Kellner H."/>
            <person name="Castanera R."/>
            <person name="Alfaro M."/>
            <person name="Ramirez L."/>
            <person name="Pisabarro A.G."/>
            <person name="Kuo A."/>
            <person name="Tritt A."/>
            <person name="Lipzen A."/>
            <person name="He G."/>
            <person name="Yan M."/>
            <person name="Ng V."/>
            <person name="Cullen D."/>
            <person name="Martin F."/>
            <person name="Rosso M.-N."/>
            <person name="Henrissat B."/>
            <person name="Hibbett D."/>
            <person name="Martinez A.T."/>
            <person name="Grigoriev I.V."/>
        </authorList>
    </citation>
    <scope>NUCLEOTIDE SEQUENCE</scope>
    <source>
        <strain evidence="1">CBS 506.95</strain>
    </source>
</reference>
<accession>A0A9P6EB76</accession>
<gene>
    <name evidence="1" type="ORF">CPB83DRAFT_795637</name>
</gene>
<dbReference type="EMBL" id="MU157878">
    <property type="protein sequence ID" value="KAF9525855.1"/>
    <property type="molecule type" value="Genomic_DNA"/>
</dbReference>